<feature type="transmembrane region" description="Helical" evidence="2">
    <location>
        <begin position="22"/>
        <end position="44"/>
    </location>
</feature>
<dbReference type="AlphaFoldDB" id="A0AAV5UD64"/>
<feature type="region of interest" description="Disordered" evidence="1">
    <location>
        <begin position="54"/>
        <end position="127"/>
    </location>
</feature>
<keyword evidence="2" id="KW-1133">Transmembrane helix</keyword>
<organism evidence="3 4">
    <name type="scientific">Pristionchus entomophagus</name>
    <dbReference type="NCBI Taxonomy" id="358040"/>
    <lineage>
        <taxon>Eukaryota</taxon>
        <taxon>Metazoa</taxon>
        <taxon>Ecdysozoa</taxon>
        <taxon>Nematoda</taxon>
        <taxon>Chromadorea</taxon>
        <taxon>Rhabditida</taxon>
        <taxon>Rhabditina</taxon>
        <taxon>Diplogasteromorpha</taxon>
        <taxon>Diplogasteroidea</taxon>
        <taxon>Neodiplogasteridae</taxon>
        <taxon>Pristionchus</taxon>
    </lineage>
</organism>
<reference evidence="3" key="1">
    <citation type="submission" date="2023-10" db="EMBL/GenBank/DDBJ databases">
        <title>Genome assembly of Pristionchus species.</title>
        <authorList>
            <person name="Yoshida K."/>
            <person name="Sommer R.J."/>
        </authorList>
    </citation>
    <scope>NUCLEOTIDE SEQUENCE</scope>
    <source>
        <strain evidence="3">RS0144</strain>
    </source>
</reference>
<evidence type="ECO:0000313" key="3">
    <source>
        <dbReference type="EMBL" id="GMT04371.1"/>
    </source>
</evidence>
<evidence type="ECO:0000256" key="2">
    <source>
        <dbReference type="SAM" id="Phobius"/>
    </source>
</evidence>
<keyword evidence="2" id="KW-0812">Transmembrane</keyword>
<evidence type="ECO:0000256" key="1">
    <source>
        <dbReference type="SAM" id="MobiDB-lite"/>
    </source>
</evidence>
<feature type="compositionally biased region" description="Polar residues" evidence="1">
    <location>
        <begin position="108"/>
        <end position="121"/>
    </location>
</feature>
<evidence type="ECO:0000313" key="4">
    <source>
        <dbReference type="Proteomes" id="UP001432027"/>
    </source>
</evidence>
<dbReference type="Proteomes" id="UP001432027">
    <property type="component" value="Unassembled WGS sequence"/>
</dbReference>
<keyword evidence="2" id="KW-0472">Membrane</keyword>
<proteinExistence type="predicted"/>
<dbReference type="EMBL" id="BTSX01000006">
    <property type="protein sequence ID" value="GMT04371.1"/>
    <property type="molecule type" value="Genomic_DNA"/>
</dbReference>
<keyword evidence="4" id="KW-1185">Reference proteome</keyword>
<sequence>TTIGVQYTFLSMDAKSLLRPKVIIPAVIIIVVIIVVALVAVFFLRNPSAADDLLSTMGGTTTDAPEFHTTGPGIQSSFDNSDSNPRSFPSASSSSSSSTSSPHDHTVHSLSNHSIDTTTIPSRIRRR</sequence>
<comment type="caution">
    <text evidence="3">The sequence shown here is derived from an EMBL/GenBank/DDBJ whole genome shotgun (WGS) entry which is preliminary data.</text>
</comment>
<name>A0AAV5UD64_9BILA</name>
<feature type="compositionally biased region" description="Low complexity" evidence="1">
    <location>
        <begin position="81"/>
        <end position="101"/>
    </location>
</feature>
<protein>
    <submittedName>
        <fullName evidence="3">Uncharacterized protein</fullName>
    </submittedName>
</protein>
<feature type="non-terminal residue" evidence="3">
    <location>
        <position position="1"/>
    </location>
</feature>
<gene>
    <name evidence="3" type="ORF">PENTCL1PPCAC_26545</name>
</gene>
<accession>A0AAV5UD64</accession>